<keyword evidence="3" id="KW-1185">Reference proteome</keyword>
<evidence type="ECO:0008006" key="4">
    <source>
        <dbReference type="Google" id="ProtNLM"/>
    </source>
</evidence>
<sequence length="845" mass="91968">MRSTNSVTDSTANLLVQVGVNHGAINLVAGAVPSDFYLEQVRRIAPDELVGREAELAELAAFCAGPDRYLWWRAEAWAGKSALLSWFALHPPEGVRIVSFFITAGLAEQSDRSAFLREVTVQLCALLGTPLPREFTDPGLLGLLKQAAERCEDQGERLVLVVDGLDEDRGADGSAESHSIAALLPANPPAGTRVVVSGRLNPPLPHEVPEHHPLRDPDVIRPLSPSPEAKVKRDVLEKDLKRLLRGTPAARDVLGLLVASGSGLTTADLEELTGHPPVDVEDVLHTASGRSFTNSSGEAHLFAHNELRLRAADMLGKHLGGYRERLHAWADGYRDRAWPQDTPEYLVRGYPAMLESTNEVDRLVDLATDPNRHALLLTRTGADEAALSQVAAAQRVVGKSDLLGLARLGVHKAHLRDRNVSLHPDLPAAWAAVGEVERAEAIISTMSPFRDRLDALLVTSSVIRQNGDRDKAGELLDTAEAMARPHTQFFGADHLRAVAEALNEFGEHERARELALTIRNEGKRSRVLDALTSAEPQVDEESSLPFLLAVVQDGRIAEARGMVQREEKRFRKKKVKPDSVSIGWIAVAAGREDYSRAAADAVALRTEDARAQAWATIAEEALLAGRVELAERFLAEVDQPSARRRPLLELVRVLLSRGDSAHAAEVAGSAKPPRMRAEALLLVARACRTDKALRAAARAADSSGDVRLLRDALLLAVDMNDRKRAHKLLRKFRKAIPKGREDLPAEIRTMTEVADLAVQVTFLTPLDEDFSPSDDHDPDYLGTSSRLGEKPPSTEDLAASLIESDWPDVVQDLVALHPAAYDVIATELDRLTGSPAQARTSSCTP</sequence>
<protein>
    <recommendedName>
        <fullName evidence="4">NACHT domain-containing protein</fullName>
    </recommendedName>
</protein>
<name>A0A290ZAE4_9PSEU</name>
<accession>A0A290ZAE4</accession>
<organism evidence="2 3">
    <name type="scientific">Actinosynnema pretiosum</name>
    <dbReference type="NCBI Taxonomy" id="42197"/>
    <lineage>
        <taxon>Bacteria</taxon>
        <taxon>Bacillati</taxon>
        <taxon>Actinomycetota</taxon>
        <taxon>Actinomycetes</taxon>
        <taxon>Pseudonocardiales</taxon>
        <taxon>Pseudonocardiaceae</taxon>
        <taxon>Actinosynnema</taxon>
    </lineage>
</organism>
<proteinExistence type="predicted"/>
<dbReference type="KEGG" id="apre:CNX65_24305"/>
<dbReference type="InterPro" id="IPR011990">
    <property type="entry name" value="TPR-like_helical_dom_sf"/>
</dbReference>
<evidence type="ECO:0000256" key="1">
    <source>
        <dbReference type="SAM" id="MobiDB-lite"/>
    </source>
</evidence>
<gene>
    <name evidence="2" type="ORF">CNX65_24305</name>
</gene>
<feature type="compositionally biased region" description="Basic and acidic residues" evidence="1">
    <location>
        <begin position="207"/>
        <end position="219"/>
    </location>
</feature>
<reference evidence="2" key="1">
    <citation type="submission" date="2017-09" db="EMBL/GenBank/DDBJ databases">
        <title>Complete Genome Sequence of ansamitocin-producing Bacterium Actinosynnema pretiosum X47.</title>
        <authorList>
            <person name="Cao G."/>
            <person name="Zong G."/>
            <person name="Zhong C."/>
            <person name="Fu J."/>
        </authorList>
    </citation>
    <scope>NUCLEOTIDE SEQUENCE [LARGE SCALE GENOMIC DNA]</scope>
    <source>
        <strain evidence="2">X47</strain>
    </source>
</reference>
<dbReference type="AlphaFoldDB" id="A0A290ZAE4"/>
<dbReference type="EMBL" id="CP023445">
    <property type="protein sequence ID" value="ATE56011.1"/>
    <property type="molecule type" value="Genomic_DNA"/>
</dbReference>
<feature type="region of interest" description="Disordered" evidence="1">
    <location>
        <begin position="767"/>
        <end position="796"/>
    </location>
</feature>
<evidence type="ECO:0000313" key="2">
    <source>
        <dbReference type="EMBL" id="ATE56011.1"/>
    </source>
</evidence>
<dbReference type="Proteomes" id="UP000218505">
    <property type="component" value="Chromosome"/>
</dbReference>
<evidence type="ECO:0000313" key="3">
    <source>
        <dbReference type="Proteomes" id="UP000218505"/>
    </source>
</evidence>
<feature type="region of interest" description="Disordered" evidence="1">
    <location>
        <begin position="206"/>
        <end position="226"/>
    </location>
</feature>
<dbReference type="Gene3D" id="1.25.40.10">
    <property type="entry name" value="Tetratricopeptide repeat domain"/>
    <property type="match status" value="1"/>
</dbReference>